<name>A0A0F7CPW2_9ACTN</name>
<evidence type="ECO:0000313" key="2">
    <source>
        <dbReference type="Proteomes" id="UP000034034"/>
    </source>
</evidence>
<evidence type="ECO:0000313" key="1">
    <source>
        <dbReference type="EMBL" id="AKG45356.1"/>
    </source>
</evidence>
<dbReference type="HOGENOM" id="CLU_2071921_0_0_11"/>
<dbReference type="RefSeq" id="WP_030733331.1">
    <property type="nucleotide sequence ID" value="NZ_CP009922.3"/>
</dbReference>
<gene>
    <name evidence="1" type="ORF">SXIM_39720</name>
</gene>
<dbReference type="Proteomes" id="UP000034034">
    <property type="component" value="Chromosome"/>
</dbReference>
<keyword evidence="2" id="KW-1185">Reference proteome</keyword>
<dbReference type="STRING" id="408015.SXIM_39720"/>
<proteinExistence type="predicted"/>
<reference evidence="1" key="1">
    <citation type="submission" date="2019-08" db="EMBL/GenBank/DDBJ databases">
        <title>Complete genome sequence of a mangrove-derived Streptomyces xiamenensis.</title>
        <authorList>
            <person name="Xu J."/>
        </authorList>
    </citation>
    <scope>NUCLEOTIDE SEQUENCE</scope>
    <source>
        <strain evidence="1">318</strain>
    </source>
</reference>
<organism evidence="1 2">
    <name type="scientific">Streptomyces xiamenensis</name>
    <dbReference type="NCBI Taxonomy" id="408015"/>
    <lineage>
        <taxon>Bacteria</taxon>
        <taxon>Bacillati</taxon>
        <taxon>Actinomycetota</taxon>
        <taxon>Actinomycetes</taxon>
        <taxon>Kitasatosporales</taxon>
        <taxon>Streptomycetaceae</taxon>
        <taxon>Streptomyces</taxon>
    </lineage>
</organism>
<dbReference type="PATRIC" id="fig|408015.6.peg.4023"/>
<protein>
    <submittedName>
        <fullName evidence="1">Uncharacterized protein</fullName>
    </submittedName>
</protein>
<accession>A0A0F7CPW2</accession>
<sequence length="118" mass="13616">MDESIEGIHQCTLIVDSEATAYFDIYMLSHLESPRRPDKATTFLKEADFEGEFLVWEKGAGISFRCAADEDNIYAYPRISIRFSHAPITDDEERRDAIEAFARSYVEGVKEYQQCDYV</sequence>
<dbReference type="EMBL" id="CP009922">
    <property type="protein sequence ID" value="AKG45356.1"/>
    <property type="molecule type" value="Genomic_DNA"/>
</dbReference>
<dbReference type="KEGG" id="sxi:SXIM_39720"/>
<dbReference type="AlphaFoldDB" id="A0A0F7CPW2"/>